<accession>A0ABP9AJG6</accession>
<dbReference type="Proteomes" id="UP001501645">
    <property type="component" value="Unassembled WGS sequence"/>
</dbReference>
<protein>
    <recommendedName>
        <fullName evidence="4">DUF5058 domain-containing protein</fullName>
    </recommendedName>
</protein>
<feature type="transmembrane region" description="Helical" evidence="1">
    <location>
        <begin position="167"/>
        <end position="187"/>
    </location>
</feature>
<feature type="transmembrane region" description="Helical" evidence="1">
    <location>
        <begin position="193"/>
        <end position="213"/>
    </location>
</feature>
<feature type="transmembrane region" description="Helical" evidence="1">
    <location>
        <begin position="62"/>
        <end position="87"/>
    </location>
</feature>
<comment type="caution">
    <text evidence="2">The sequence shown here is derived from an EMBL/GenBank/DDBJ whole genome shotgun (WGS) entry which is preliminary data.</text>
</comment>
<keyword evidence="1" id="KW-1133">Transmembrane helix</keyword>
<evidence type="ECO:0000256" key="1">
    <source>
        <dbReference type="SAM" id="Phobius"/>
    </source>
</evidence>
<dbReference type="InterPro" id="IPR032479">
    <property type="entry name" value="DUF5058"/>
</dbReference>
<feature type="transmembrane region" description="Helical" evidence="1">
    <location>
        <begin position="129"/>
        <end position="155"/>
    </location>
</feature>
<evidence type="ECO:0000313" key="3">
    <source>
        <dbReference type="Proteomes" id="UP001501645"/>
    </source>
</evidence>
<dbReference type="EMBL" id="BAABKO010000005">
    <property type="protein sequence ID" value="GAA4782289.1"/>
    <property type="molecule type" value="Genomic_DNA"/>
</dbReference>
<feature type="transmembrane region" description="Helical" evidence="1">
    <location>
        <begin position="20"/>
        <end position="41"/>
    </location>
</feature>
<name>A0ABP9AJG6_9MICO</name>
<sequence>MRVLAVDPTSTDIGAIALGPVLWACAAGVFLVIIVQSAVYLRAIRRAAHSADLTHAQVNSAVRTGAVAAIGPSLAVALVAISLLPLFGTPAVLTRIGLVGSAAFDVAAAGIAAGTQGAELGGVGYTQKVFAIGFAAMTIGGLVWMLTTLVLTPILSRGDVTLRRVNPAIMTIVPGAALLGAFVTLTLQETLKSPVHVITLLTSAAVMGLCLLLARVLRRPWLREWGLGISIAVALAAAFAASGPLA</sequence>
<proteinExistence type="predicted"/>
<keyword evidence="1" id="KW-0472">Membrane</keyword>
<evidence type="ECO:0008006" key="4">
    <source>
        <dbReference type="Google" id="ProtNLM"/>
    </source>
</evidence>
<keyword evidence="1" id="KW-0812">Transmembrane</keyword>
<feature type="transmembrane region" description="Helical" evidence="1">
    <location>
        <begin position="225"/>
        <end position="245"/>
    </location>
</feature>
<reference evidence="3" key="1">
    <citation type="journal article" date="2019" name="Int. J. Syst. Evol. Microbiol.">
        <title>The Global Catalogue of Microorganisms (GCM) 10K type strain sequencing project: providing services to taxonomists for standard genome sequencing and annotation.</title>
        <authorList>
            <consortium name="The Broad Institute Genomics Platform"/>
            <consortium name="The Broad Institute Genome Sequencing Center for Infectious Disease"/>
            <person name="Wu L."/>
            <person name="Ma J."/>
        </authorList>
    </citation>
    <scope>NUCLEOTIDE SEQUENCE [LARGE SCALE GENOMIC DNA]</scope>
    <source>
        <strain evidence="3">JCM 18537</strain>
    </source>
</reference>
<evidence type="ECO:0000313" key="2">
    <source>
        <dbReference type="EMBL" id="GAA4782289.1"/>
    </source>
</evidence>
<dbReference type="RefSeq" id="WP_345440768.1">
    <property type="nucleotide sequence ID" value="NZ_BAABKO010000005.1"/>
</dbReference>
<organism evidence="2 3">
    <name type="scientific">Microbacterium gilvum</name>
    <dbReference type="NCBI Taxonomy" id="1336204"/>
    <lineage>
        <taxon>Bacteria</taxon>
        <taxon>Bacillati</taxon>
        <taxon>Actinomycetota</taxon>
        <taxon>Actinomycetes</taxon>
        <taxon>Micrococcales</taxon>
        <taxon>Microbacteriaceae</taxon>
        <taxon>Microbacterium</taxon>
    </lineage>
</organism>
<gene>
    <name evidence="2" type="ORF">GCM10023351_29510</name>
</gene>
<dbReference type="Pfam" id="PF16481">
    <property type="entry name" value="DUF5058"/>
    <property type="match status" value="1"/>
</dbReference>
<keyword evidence="3" id="KW-1185">Reference proteome</keyword>